<name>A0A7K6VEK8_9PASS</name>
<organism evidence="1 2">
    <name type="scientific">Notiomystis cincta</name>
    <dbReference type="NCBI Taxonomy" id="366454"/>
    <lineage>
        <taxon>Eukaryota</taxon>
        <taxon>Metazoa</taxon>
        <taxon>Chordata</taxon>
        <taxon>Craniata</taxon>
        <taxon>Vertebrata</taxon>
        <taxon>Euteleostomi</taxon>
        <taxon>Archelosauria</taxon>
        <taxon>Archosauria</taxon>
        <taxon>Dinosauria</taxon>
        <taxon>Saurischia</taxon>
        <taxon>Theropoda</taxon>
        <taxon>Coelurosauria</taxon>
        <taxon>Aves</taxon>
        <taxon>Neognathae</taxon>
        <taxon>Neoaves</taxon>
        <taxon>Telluraves</taxon>
        <taxon>Australaves</taxon>
        <taxon>Passeriformes</taxon>
        <taxon>Notiomystidae</taxon>
        <taxon>Notiomystis</taxon>
    </lineage>
</organism>
<reference evidence="1 2" key="1">
    <citation type="submission" date="2019-09" db="EMBL/GenBank/DDBJ databases">
        <title>Bird 10,000 Genomes (B10K) Project - Family phase.</title>
        <authorList>
            <person name="Zhang G."/>
        </authorList>
    </citation>
    <scope>NUCLEOTIDE SEQUENCE [LARGE SCALE GENOMIC DNA]</scope>
    <source>
        <strain evidence="1">B10K-DU-029-75</strain>
    </source>
</reference>
<feature type="non-terminal residue" evidence="1">
    <location>
        <position position="1"/>
    </location>
</feature>
<evidence type="ECO:0000313" key="1">
    <source>
        <dbReference type="EMBL" id="NWX32605.1"/>
    </source>
</evidence>
<keyword evidence="2" id="KW-1185">Reference proteome</keyword>
<gene>
    <name evidence="1" type="primary">Erv31_3</name>
    <name evidence="1" type="ORF">NOTCIN_R14608</name>
</gene>
<protein>
    <submittedName>
        <fullName evidence="1">ENR1 protein</fullName>
    </submittedName>
</protein>
<feature type="non-terminal residue" evidence="1">
    <location>
        <position position="127"/>
    </location>
</feature>
<sequence>MKTGKNMFIDLMEKITKELNTTNCWICGGTLMADTWPWRGTSLSPLDMIKWKRESQRLTTEVKGKIWVLSAPVIGEECLKREGNESDINVGNTVCKRYLVTNYSAVWWIPEAPEIHWAKKYHKGKRC</sequence>
<evidence type="ECO:0000313" key="2">
    <source>
        <dbReference type="Proteomes" id="UP000579558"/>
    </source>
</evidence>
<comment type="caution">
    <text evidence="1">The sequence shown here is derived from an EMBL/GenBank/DDBJ whole genome shotgun (WGS) entry which is preliminary data.</text>
</comment>
<proteinExistence type="predicted"/>
<dbReference type="OrthoDB" id="9325190at2759"/>
<dbReference type="Proteomes" id="UP000579558">
    <property type="component" value="Unassembled WGS sequence"/>
</dbReference>
<dbReference type="EMBL" id="VZRX01013575">
    <property type="protein sequence ID" value="NWX32605.1"/>
    <property type="molecule type" value="Genomic_DNA"/>
</dbReference>
<dbReference type="AlphaFoldDB" id="A0A7K6VEK8"/>
<accession>A0A7K6VEK8</accession>